<organism evidence="1 2">
    <name type="scientific">Mycolicibacterium porcinum</name>
    <dbReference type="NCBI Taxonomy" id="39693"/>
    <lineage>
        <taxon>Bacteria</taxon>
        <taxon>Bacillati</taxon>
        <taxon>Actinomycetota</taxon>
        <taxon>Actinomycetes</taxon>
        <taxon>Mycobacteriales</taxon>
        <taxon>Mycobacteriaceae</taxon>
        <taxon>Mycolicibacterium</taxon>
    </lineage>
</organism>
<reference evidence="1" key="1">
    <citation type="submission" date="2020-07" db="EMBL/GenBank/DDBJ databases">
        <authorList>
            <person name="Pettersson B.M.F."/>
            <person name="Behra P.R.K."/>
            <person name="Ramesh M."/>
            <person name="Das S."/>
            <person name="Dasgupta S."/>
            <person name="Kirsebom L.A."/>
        </authorList>
    </citation>
    <scope>NUCLEOTIDE SEQUENCE</scope>
    <source>
        <strain evidence="1">DSM 44242</strain>
    </source>
</reference>
<protein>
    <recommendedName>
        <fullName evidence="3">ESX-1 secretion-associated protein EspA/EspE-like domain-containing protein</fullName>
    </recommendedName>
</protein>
<proteinExistence type="predicted"/>
<reference evidence="1" key="2">
    <citation type="journal article" date="2022" name="BMC Genomics">
        <title>Comparative genome analysis of mycobacteria focusing on tRNA and non-coding RNA.</title>
        <authorList>
            <person name="Behra P.R.K."/>
            <person name="Pettersson B.M.F."/>
            <person name="Ramesh M."/>
            <person name="Das S."/>
            <person name="Dasgupta S."/>
            <person name="Kirsebom L.A."/>
        </authorList>
    </citation>
    <scope>NUCLEOTIDE SEQUENCE</scope>
    <source>
        <strain evidence="1">DSM 44242</strain>
    </source>
</reference>
<comment type="caution">
    <text evidence="1">The sequence shown here is derived from an EMBL/GenBank/DDBJ whole genome shotgun (WGS) entry which is preliminary data.</text>
</comment>
<evidence type="ECO:0000313" key="1">
    <source>
        <dbReference type="EMBL" id="MCV7391933.1"/>
    </source>
</evidence>
<evidence type="ECO:0000313" key="2">
    <source>
        <dbReference type="Proteomes" id="UP001141659"/>
    </source>
</evidence>
<dbReference type="RefSeq" id="WP_051577240.1">
    <property type="nucleotide sequence ID" value="NZ_JACKVC010000021.1"/>
</dbReference>
<dbReference type="EMBL" id="JACKVC010000021">
    <property type="protein sequence ID" value="MCV7391933.1"/>
    <property type="molecule type" value="Genomic_DNA"/>
</dbReference>
<accession>A0AAW5TCB9</accession>
<evidence type="ECO:0008006" key="3">
    <source>
        <dbReference type="Google" id="ProtNLM"/>
    </source>
</evidence>
<dbReference type="AlphaFoldDB" id="A0AAW5TCB9"/>
<sequence>MTDPIVAIDRVWSIRDAILAWLYIKAMVQGNRHPVLKPDDIAATVDWRGAPLTEPEVAAASDWLKGEGYISGSSAWGHGVIRPSITPRGERMADQKLSVRPGGETPADPQGVTTIHIRNSTNVAIGSPGATQTYNVSEQIEKCLAVADLLASASEGDAGDVERAHQVAADIKAEAAANAPESGKLKKLVLSALGIGMTTLAHDGAAELVHLGSQALGTF</sequence>
<gene>
    <name evidence="1" type="ORF">H5P34_28120</name>
</gene>
<name>A0AAW5TCB9_9MYCO</name>
<dbReference type="Proteomes" id="UP001141659">
    <property type="component" value="Unassembled WGS sequence"/>
</dbReference>